<evidence type="ECO:0000313" key="1">
    <source>
        <dbReference type="EMBL" id="DAD23458.1"/>
    </source>
</evidence>
<accession>A0A822Y1D0</accession>
<organism evidence="1 2">
    <name type="scientific">Nelumbo nucifera</name>
    <name type="common">Sacred lotus</name>
    <dbReference type="NCBI Taxonomy" id="4432"/>
    <lineage>
        <taxon>Eukaryota</taxon>
        <taxon>Viridiplantae</taxon>
        <taxon>Streptophyta</taxon>
        <taxon>Embryophyta</taxon>
        <taxon>Tracheophyta</taxon>
        <taxon>Spermatophyta</taxon>
        <taxon>Magnoliopsida</taxon>
        <taxon>Proteales</taxon>
        <taxon>Nelumbonaceae</taxon>
        <taxon>Nelumbo</taxon>
    </lineage>
</organism>
<evidence type="ECO:0000313" key="2">
    <source>
        <dbReference type="Proteomes" id="UP000607653"/>
    </source>
</evidence>
<comment type="caution">
    <text evidence="1">The sequence shown here is derived from an EMBL/GenBank/DDBJ whole genome shotgun (WGS) entry which is preliminary data.</text>
</comment>
<dbReference type="AlphaFoldDB" id="A0A822Y1D0"/>
<name>A0A822Y1D0_NELNU</name>
<reference evidence="1 2" key="1">
    <citation type="journal article" date="2020" name="Mol. Biol. Evol.">
        <title>Distinct Expression and Methylation Patterns for Genes with Different Fates following a Single Whole-Genome Duplication in Flowering Plants.</title>
        <authorList>
            <person name="Shi T."/>
            <person name="Rahmani R.S."/>
            <person name="Gugger P.F."/>
            <person name="Wang M."/>
            <person name="Li H."/>
            <person name="Zhang Y."/>
            <person name="Li Z."/>
            <person name="Wang Q."/>
            <person name="Van de Peer Y."/>
            <person name="Marchal K."/>
            <person name="Chen J."/>
        </authorList>
    </citation>
    <scope>NUCLEOTIDE SEQUENCE [LARGE SCALE GENOMIC DNA]</scope>
    <source>
        <tissue evidence="1">Leaf</tissue>
    </source>
</reference>
<sequence>MPTKAPVAKPFLSFSLSWDACPSDPCGVCVPGPEWLRLLCDLPGGGGVYGGGGGAGPFSKEFPSYLFYWDHLS</sequence>
<protein>
    <submittedName>
        <fullName evidence="1">Uncharacterized protein</fullName>
    </submittedName>
</protein>
<dbReference type="Proteomes" id="UP000607653">
    <property type="component" value="Unassembled WGS sequence"/>
</dbReference>
<gene>
    <name evidence="1" type="ORF">HUJ06_024921</name>
</gene>
<keyword evidence="2" id="KW-1185">Reference proteome</keyword>
<dbReference type="EMBL" id="DUZY01000001">
    <property type="protein sequence ID" value="DAD23458.1"/>
    <property type="molecule type" value="Genomic_DNA"/>
</dbReference>
<proteinExistence type="predicted"/>